<dbReference type="SMART" id="SM00155">
    <property type="entry name" value="PLDc"/>
    <property type="match status" value="1"/>
</dbReference>
<dbReference type="GO" id="GO:0003824">
    <property type="term" value="F:catalytic activity"/>
    <property type="evidence" value="ECO:0007669"/>
    <property type="project" value="InterPro"/>
</dbReference>
<dbReference type="EMBL" id="CP002584">
    <property type="protein sequence ID" value="ADZ81433.1"/>
    <property type="molecule type" value="Genomic_DNA"/>
</dbReference>
<dbReference type="SUPFAM" id="SSF56024">
    <property type="entry name" value="Phospholipase D/nuclease"/>
    <property type="match status" value="1"/>
</dbReference>
<dbReference type="InterPro" id="IPR001736">
    <property type="entry name" value="PLipase_D/transphosphatidylase"/>
</dbReference>
<feature type="domain" description="PLD phosphodiesterase" evidence="1">
    <location>
        <begin position="79"/>
        <end position="106"/>
    </location>
</feature>
<evidence type="ECO:0000259" key="1">
    <source>
        <dbReference type="PROSITE" id="PS50035"/>
    </source>
</evidence>
<evidence type="ECO:0000313" key="2">
    <source>
        <dbReference type="EMBL" id="ADZ81433.1"/>
    </source>
</evidence>
<dbReference type="Pfam" id="PF13091">
    <property type="entry name" value="PLDc_2"/>
    <property type="match status" value="1"/>
</dbReference>
<name>F4C8W4_SPHS2</name>
<dbReference type="InterPro" id="IPR025202">
    <property type="entry name" value="PLD-like_dom"/>
</dbReference>
<protein>
    <submittedName>
        <fullName evidence="2">Phospholipase D/Transphosphatidylase</fullName>
    </submittedName>
</protein>
<dbReference type="OrthoDB" id="5894983at2"/>
<dbReference type="STRING" id="743722.Sph21_4926"/>
<dbReference type="KEGG" id="shg:Sph21_4926"/>
<dbReference type="CDD" id="cd09176">
    <property type="entry name" value="PLDc_unchar6"/>
    <property type="match status" value="1"/>
</dbReference>
<dbReference type="InterPro" id="IPR059166">
    <property type="entry name" value="PLD-like_cat"/>
</dbReference>
<accession>F4C8W4</accession>
<dbReference type="PROSITE" id="PS50035">
    <property type="entry name" value="PLD"/>
    <property type="match status" value="1"/>
</dbReference>
<dbReference type="AlphaFoldDB" id="F4C8W4"/>
<dbReference type="PATRIC" id="fig|743722.3.peg.5224"/>
<reference evidence="2" key="1">
    <citation type="submission" date="2011-03" db="EMBL/GenBank/DDBJ databases">
        <title>Complete sequence of Sphingobacterium sp. 21.</title>
        <authorList>
            <consortium name="US DOE Joint Genome Institute"/>
            <person name="Lucas S."/>
            <person name="Copeland A."/>
            <person name="Lapidus A."/>
            <person name="Cheng J.-F."/>
            <person name="Goodwin L."/>
            <person name="Pitluck S."/>
            <person name="Davenport K."/>
            <person name="Detter J.C."/>
            <person name="Han C."/>
            <person name="Tapia R."/>
            <person name="Land M."/>
            <person name="Hauser L."/>
            <person name="Kyrpides N."/>
            <person name="Ivanova N."/>
            <person name="Ovchinnikova G."/>
            <person name="Pagani I."/>
            <person name="Siebers A.K."/>
            <person name="Allgaier M."/>
            <person name="Thelen M.P."/>
            <person name="Hugenholtz P."/>
            <person name="Woyke T."/>
        </authorList>
    </citation>
    <scope>NUCLEOTIDE SEQUENCE</scope>
    <source>
        <strain evidence="2">21</strain>
    </source>
</reference>
<dbReference type="GO" id="GO:0006793">
    <property type="term" value="P:phosphorus metabolic process"/>
    <property type="evidence" value="ECO:0007669"/>
    <property type="project" value="UniProtKB-ARBA"/>
</dbReference>
<gene>
    <name evidence="2" type="ordered locus">Sph21_4926</name>
</gene>
<organism evidence="2">
    <name type="scientific">Sphingobacterium sp. (strain 21)</name>
    <dbReference type="NCBI Taxonomy" id="743722"/>
    <lineage>
        <taxon>Bacteria</taxon>
        <taxon>Pseudomonadati</taxon>
        <taxon>Bacteroidota</taxon>
        <taxon>Sphingobacteriia</taxon>
        <taxon>Sphingobacteriales</taxon>
        <taxon>Sphingobacteriaceae</taxon>
        <taxon>Sphingobacterium</taxon>
    </lineage>
</organism>
<proteinExistence type="predicted"/>
<sequence length="376" mass="43804">MQLYLRNWYDKFLEEISKTKRLRIVAPFVKEQILQKIHENFDFANLEIITRFNLRDFASNVSDLNGLKFSVVNKAAVFGVRQLHSKIYIFDDRSAIISSANLTYGGLVSNYECGVLLTDKKTIHDIREHFEDLKSIAGNQLTIEQYEDWENQLSKMEICNTSIPALPDYGSSQININREKNYFVKFFGTASNRAPMSYQVREEIDRALCHYACGFSINKKPRQIRDGDIIYMARMTNPRDYAIFGKAEAVRFIDGRDRATELEVEQRPWKSQWPIYLRVKNPTFIDGTMADCVLLSDVIKALDYESFKSTKEKYKNGERTINPSKSLRQQAYVMLTHSAAEWLEPRFQEGLNRMGKVDNEFIDSLPKSEIDIEKWQ</sequence>
<dbReference type="eggNOG" id="COG1502">
    <property type="taxonomic scope" value="Bacteria"/>
</dbReference>
<dbReference type="Gene3D" id="3.30.870.10">
    <property type="entry name" value="Endonuclease Chain A"/>
    <property type="match status" value="1"/>
</dbReference>
<dbReference type="HOGENOM" id="CLU_707602_0_0_10"/>